<dbReference type="Proteomes" id="UP001362999">
    <property type="component" value="Unassembled WGS sequence"/>
</dbReference>
<evidence type="ECO:0000256" key="4">
    <source>
        <dbReference type="ARBA" id="ARBA00022827"/>
    </source>
</evidence>
<dbReference type="GO" id="GO:0004499">
    <property type="term" value="F:N,N-dimethylaniline monooxygenase activity"/>
    <property type="evidence" value="ECO:0007669"/>
    <property type="project" value="InterPro"/>
</dbReference>
<evidence type="ECO:0000256" key="2">
    <source>
        <dbReference type="ARBA" id="ARBA00009183"/>
    </source>
</evidence>
<dbReference type="AlphaFoldDB" id="A0AAV9ZX09"/>
<evidence type="ECO:0000256" key="6">
    <source>
        <dbReference type="ARBA" id="ARBA00023002"/>
    </source>
</evidence>
<comment type="cofactor">
    <cofactor evidence="1">
        <name>FAD</name>
        <dbReference type="ChEBI" id="CHEBI:57692"/>
    </cofactor>
</comment>
<keyword evidence="3" id="KW-0285">Flavoprotein</keyword>
<comment type="similarity">
    <text evidence="2">Belongs to the FMO family.</text>
</comment>
<dbReference type="SUPFAM" id="SSF54427">
    <property type="entry name" value="NTF2-like"/>
    <property type="match status" value="1"/>
</dbReference>
<dbReference type="SUPFAM" id="SSF51905">
    <property type="entry name" value="FAD/NAD(P)-binding domain"/>
    <property type="match status" value="1"/>
</dbReference>
<reference evidence="7 8" key="1">
    <citation type="journal article" date="2024" name="J Genomics">
        <title>Draft genome sequencing and assembly of Favolaschia claudopus CIRM-BRFM 2984 isolated from oak limbs.</title>
        <authorList>
            <person name="Navarro D."/>
            <person name="Drula E."/>
            <person name="Chaduli D."/>
            <person name="Cazenave R."/>
            <person name="Ahrendt S."/>
            <person name="Wang J."/>
            <person name="Lipzen A."/>
            <person name="Daum C."/>
            <person name="Barry K."/>
            <person name="Grigoriev I.V."/>
            <person name="Favel A."/>
            <person name="Rosso M.N."/>
            <person name="Martin F."/>
        </authorList>
    </citation>
    <scope>NUCLEOTIDE SEQUENCE [LARGE SCALE GENOMIC DNA]</scope>
    <source>
        <strain evidence="7 8">CIRM-BRFM 2984</strain>
    </source>
</reference>
<keyword evidence="8" id="KW-1185">Reference proteome</keyword>
<dbReference type="Gene3D" id="3.50.50.60">
    <property type="entry name" value="FAD/NAD(P)-binding domain"/>
    <property type="match status" value="2"/>
</dbReference>
<dbReference type="InterPro" id="IPR036188">
    <property type="entry name" value="FAD/NAD-bd_sf"/>
</dbReference>
<dbReference type="Pfam" id="PF00743">
    <property type="entry name" value="FMO-like"/>
    <property type="match status" value="1"/>
</dbReference>
<keyword evidence="5" id="KW-0521">NADP</keyword>
<sequence length="601" mass="66852">MLPVPNLPTLDRLHATVAPDLDVQKAAASWMDSFASYVNAGDVDGVVGLFIDESHWRDMLALTWDFRTFHGAPSIHKFLSDRLATSKVTKIAIREGMTSLLRPYPDIAWINMMFDFQTEVGFGSGVVRIVPTANGDWKAHCMYTNLDDLKGFPEQIGPRRNHAPNHGKWQDERLRSRAFDDEVPVAIVIGGGHSGLDVAARLKALGVRALVVEKNARIGDNWRNRYQALCLHDPVWYDHLPYLPFPPTWPVYTPALKLGNWLEHYAEAMELDVWTSSTVTSARTNAAGKWDVIISCGDGSERRFTVNHVVFALGIGAGEGKLPEYPGMDKFKGQIIHSTQHKRATDHKGKKVVVVGACTSAHDIAVDYYEQGVDVTIYQRSSSYVLSTKHGWNRIMKPIYWEGGPPVDIADRLSASFPHLMAVPLNQRQAEVIAEDDKEILDGLKKVGFRLNKGTLDAGFAISAWDRAGGYYIDVGGSKLIIDGKIKLKNDSQISEFTETGLKFEDGSELPVDVVVFATGFGDAREGLRKVFGDELREKCKKIWGLNEEGEINGAWRDLGIPGLWYMTGNLALARFHSKHVALQIKAMEEGVFGERYSAED</sequence>
<keyword evidence="4" id="KW-0274">FAD</keyword>
<evidence type="ECO:0000256" key="1">
    <source>
        <dbReference type="ARBA" id="ARBA00001974"/>
    </source>
</evidence>
<evidence type="ECO:0000256" key="3">
    <source>
        <dbReference type="ARBA" id="ARBA00022630"/>
    </source>
</evidence>
<evidence type="ECO:0000256" key="5">
    <source>
        <dbReference type="ARBA" id="ARBA00022857"/>
    </source>
</evidence>
<dbReference type="GO" id="GO:0050661">
    <property type="term" value="F:NADP binding"/>
    <property type="evidence" value="ECO:0007669"/>
    <property type="project" value="InterPro"/>
</dbReference>
<comment type="caution">
    <text evidence="7">The sequence shown here is derived from an EMBL/GenBank/DDBJ whole genome shotgun (WGS) entry which is preliminary data.</text>
</comment>
<dbReference type="InterPro" id="IPR032710">
    <property type="entry name" value="NTF2-like_dom_sf"/>
</dbReference>
<dbReference type="FunFam" id="3.50.50.60:FF:000023">
    <property type="entry name" value="Dimethylaniline monooxygenase [N-oxide-forming]"/>
    <property type="match status" value="1"/>
</dbReference>
<name>A0AAV9ZX09_9AGAR</name>
<dbReference type="Pfam" id="PF13450">
    <property type="entry name" value="NAD_binding_8"/>
    <property type="match status" value="1"/>
</dbReference>
<gene>
    <name evidence="7" type="ORF">R3P38DRAFT_123931</name>
</gene>
<dbReference type="InterPro" id="IPR020946">
    <property type="entry name" value="Flavin_mOase-like"/>
</dbReference>
<evidence type="ECO:0000313" key="7">
    <source>
        <dbReference type="EMBL" id="KAK6992953.1"/>
    </source>
</evidence>
<accession>A0AAV9ZX09</accession>
<keyword evidence="7" id="KW-0503">Monooxygenase</keyword>
<keyword evidence="6" id="KW-0560">Oxidoreductase</keyword>
<protein>
    <submittedName>
        <fullName evidence="7">Flavin-containing monooxygenase</fullName>
    </submittedName>
</protein>
<dbReference type="PANTHER" id="PTHR43539">
    <property type="entry name" value="FLAVIN-BINDING MONOOXYGENASE-LIKE PROTEIN (AFU_ORTHOLOGUE AFUA_4G09220)"/>
    <property type="match status" value="1"/>
</dbReference>
<organism evidence="7 8">
    <name type="scientific">Favolaschia claudopus</name>
    <dbReference type="NCBI Taxonomy" id="2862362"/>
    <lineage>
        <taxon>Eukaryota</taxon>
        <taxon>Fungi</taxon>
        <taxon>Dikarya</taxon>
        <taxon>Basidiomycota</taxon>
        <taxon>Agaricomycotina</taxon>
        <taxon>Agaricomycetes</taxon>
        <taxon>Agaricomycetidae</taxon>
        <taxon>Agaricales</taxon>
        <taxon>Marasmiineae</taxon>
        <taxon>Mycenaceae</taxon>
        <taxon>Favolaschia</taxon>
    </lineage>
</organism>
<proteinExistence type="inferred from homology"/>
<evidence type="ECO:0000313" key="8">
    <source>
        <dbReference type="Proteomes" id="UP001362999"/>
    </source>
</evidence>
<dbReference type="EMBL" id="JAWWNJ010000105">
    <property type="protein sequence ID" value="KAK6992953.1"/>
    <property type="molecule type" value="Genomic_DNA"/>
</dbReference>
<dbReference type="PANTHER" id="PTHR43539:SF68">
    <property type="entry name" value="FLAVIN-BINDING MONOOXYGENASE-LIKE PROTEIN (AFU_ORTHOLOGUE AFUA_4G09220)"/>
    <property type="match status" value="1"/>
</dbReference>
<dbReference type="InterPro" id="IPR050982">
    <property type="entry name" value="Auxin_biosynth/cation_transpt"/>
</dbReference>
<dbReference type="GO" id="GO:0050660">
    <property type="term" value="F:flavin adenine dinucleotide binding"/>
    <property type="evidence" value="ECO:0007669"/>
    <property type="project" value="InterPro"/>
</dbReference>